<dbReference type="EMBL" id="CP048049">
    <property type="protein sequence ID" value="QIS44191.1"/>
    <property type="molecule type" value="Genomic_DNA"/>
</dbReference>
<evidence type="ECO:0000313" key="2">
    <source>
        <dbReference type="Proteomes" id="UP000503164"/>
    </source>
</evidence>
<accession>A0AAE6XPX1</accession>
<dbReference type="Proteomes" id="UP000503164">
    <property type="component" value="Chromosome"/>
</dbReference>
<dbReference type="RefSeq" id="WP_053773776.1">
    <property type="nucleotide sequence ID" value="NZ_CP048045.1"/>
</dbReference>
<gene>
    <name evidence="1" type="ORF">GW570_03330</name>
</gene>
<evidence type="ECO:0000313" key="1">
    <source>
        <dbReference type="EMBL" id="QIS44191.1"/>
    </source>
</evidence>
<proteinExistence type="predicted"/>
<name>A0AAE6XPX1_9MICO</name>
<reference evidence="1 2" key="1">
    <citation type="journal article" date="2020" name="Mol. Plant Pathol.">
        <title>Plasmid composition and the chpG gene determine the virulence level of Clavibacter capsici natural isolates in pepper.</title>
        <authorList>
            <person name="Hwang I.S."/>
            <person name="Lee H.M."/>
            <person name="Oh E.J."/>
            <person name="Lee S."/>
            <person name="Heu S."/>
            <person name="Oh C.S."/>
        </authorList>
    </citation>
    <scope>NUCLEOTIDE SEQUENCE [LARGE SCALE GENOMIC DNA]</scope>
    <source>
        <strain evidence="1 2">1101</strain>
    </source>
</reference>
<keyword evidence="2" id="KW-1185">Reference proteome</keyword>
<dbReference type="KEGG" id="ccap:AES38_03315"/>
<protein>
    <submittedName>
        <fullName evidence="1">Uncharacterized protein</fullName>
    </submittedName>
</protein>
<dbReference type="AlphaFoldDB" id="A0AAE6XPX1"/>
<organism evidence="1 2">
    <name type="scientific">Clavibacter capsici</name>
    <dbReference type="NCBI Taxonomy" id="1874630"/>
    <lineage>
        <taxon>Bacteria</taxon>
        <taxon>Bacillati</taxon>
        <taxon>Actinomycetota</taxon>
        <taxon>Actinomycetes</taxon>
        <taxon>Micrococcales</taxon>
        <taxon>Microbacteriaceae</taxon>
        <taxon>Clavibacter</taxon>
    </lineage>
</organism>
<sequence>MGAFAEGACFRSSPVPPLAQDGWLLGSVLQSHDLTALSPGATFATPARTIWTRHLKVTPPNPYWEIKHDLVHMMTVTRGRDERLLLDFPSAFCQANGVAPADLFVVSADEAIARTFTAAEIDFRVPFHVDGRRLGEYHKFFLRRPQGVFPLFDVVTFDMHGDTFTELHLNIAHLEVAIGLVPTIHGSSGKRAVSDLLGISPDMGTLTSSMRTLRLLALSDALLAASDAGLRAGPSRGGHEVKKIAKMLALDAQVLSAPVDALLALIDADLARVVRDEQRRTSSLDVDAFLSMDHEVRASTHGITDEHLAIARGEARDERVLPPGRDARYFTDIPHFGAMPVDEWSRQLRCIGVRRGLVAGSETAR</sequence>